<evidence type="ECO:0000313" key="3">
    <source>
        <dbReference type="Proteomes" id="UP000813461"/>
    </source>
</evidence>
<dbReference type="OrthoDB" id="45365at2759"/>
<evidence type="ECO:0000256" key="1">
    <source>
        <dbReference type="SAM" id="SignalP"/>
    </source>
</evidence>
<dbReference type="PANTHER" id="PTHR45632">
    <property type="entry name" value="LD33804P"/>
    <property type="match status" value="1"/>
</dbReference>
<dbReference type="InterPro" id="IPR006652">
    <property type="entry name" value="Kelch_1"/>
</dbReference>
<comment type="caution">
    <text evidence="2">The sequence shown here is derived from an EMBL/GenBank/DDBJ whole genome shotgun (WGS) entry which is preliminary data.</text>
</comment>
<dbReference type="InterPro" id="IPR015915">
    <property type="entry name" value="Kelch-typ_b-propeller"/>
</dbReference>
<feature type="chain" id="PRO_5035473033" description="Galactose oxidase" evidence="1">
    <location>
        <begin position="20"/>
        <end position="351"/>
    </location>
</feature>
<name>A0A8K0QWY7_9PLEO</name>
<dbReference type="EMBL" id="JAGMVJ010000019">
    <property type="protein sequence ID" value="KAH7076151.1"/>
    <property type="molecule type" value="Genomic_DNA"/>
</dbReference>
<keyword evidence="1" id="KW-0732">Signal</keyword>
<dbReference type="SUPFAM" id="SSF117281">
    <property type="entry name" value="Kelch motif"/>
    <property type="match status" value="1"/>
</dbReference>
<gene>
    <name evidence="2" type="ORF">FB567DRAFT_451976</name>
</gene>
<accession>A0A8K0QWY7</accession>
<reference evidence="2" key="1">
    <citation type="journal article" date="2021" name="Nat. Commun.">
        <title>Genetic determinants of endophytism in the Arabidopsis root mycobiome.</title>
        <authorList>
            <person name="Mesny F."/>
            <person name="Miyauchi S."/>
            <person name="Thiergart T."/>
            <person name="Pickel B."/>
            <person name="Atanasova L."/>
            <person name="Karlsson M."/>
            <person name="Huettel B."/>
            <person name="Barry K.W."/>
            <person name="Haridas S."/>
            <person name="Chen C."/>
            <person name="Bauer D."/>
            <person name="Andreopoulos W."/>
            <person name="Pangilinan J."/>
            <person name="LaButti K."/>
            <person name="Riley R."/>
            <person name="Lipzen A."/>
            <person name="Clum A."/>
            <person name="Drula E."/>
            <person name="Henrissat B."/>
            <person name="Kohler A."/>
            <person name="Grigoriev I.V."/>
            <person name="Martin F.M."/>
            <person name="Hacquard S."/>
        </authorList>
    </citation>
    <scope>NUCLEOTIDE SEQUENCE</scope>
    <source>
        <strain evidence="2">MPI-SDFR-AT-0120</strain>
    </source>
</reference>
<evidence type="ECO:0008006" key="4">
    <source>
        <dbReference type="Google" id="ProtNLM"/>
    </source>
</evidence>
<proteinExistence type="predicted"/>
<sequence length="351" mass="37547">MHPTRFLTAAFFLSTITTASPHPKPSPSWHPLAPIPMFPRQEHTTLFVPPSTIAILGGIIPSNDTSLAVPFETTSLMQFYSIPTNTWSIRASIPRPLNHLNAAVFDGKIYLLGGLVEAGSGNNDRAWRAVGDSWIYDPSLNTWSTLPGLPAGQERGSAAVGVYGKKIYLAGGVTALELYGNQTQATVPTVSVFDTVARKWLDIPEPAKMMPAGRDHAGAAVVNQKMYVLGGRERGQGNVKDTVFVLDLSDLEKGWRTSAARMPTARGGVAAGVVGTKIYTFGGEGNLAVESGVFAEVEAYDTVRDRWYDVGSMRVPRHGTYAVGVKDKVYVPGGGIVQGGGPVSDFDVFVP</sequence>
<dbReference type="PANTHER" id="PTHR45632:SF24">
    <property type="entry name" value="GALACTOSE OXIDASE"/>
    <property type="match status" value="1"/>
</dbReference>
<keyword evidence="3" id="KW-1185">Reference proteome</keyword>
<dbReference type="Proteomes" id="UP000813461">
    <property type="component" value="Unassembled WGS sequence"/>
</dbReference>
<dbReference type="Pfam" id="PF01344">
    <property type="entry name" value="Kelch_1"/>
    <property type="match status" value="1"/>
</dbReference>
<dbReference type="SMART" id="SM00612">
    <property type="entry name" value="Kelch"/>
    <property type="match status" value="5"/>
</dbReference>
<dbReference type="Gene3D" id="2.120.10.80">
    <property type="entry name" value="Kelch-type beta propeller"/>
    <property type="match status" value="2"/>
</dbReference>
<dbReference type="Pfam" id="PF24681">
    <property type="entry name" value="Kelch_KLHDC2_KLHL20_DRC7"/>
    <property type="match status" value="1"/>
</dbReference>
<feature type="signal peptide" evidence="1">
    <location>
        <begin position="1"/>
        <end position="19"/>
    </location>
</feature>
<protein>
    <recommendedName>
        <fullName evidence="4">Galactose oxidase</fullName>
    </recommendedName>
</protein>
<dbReference type="AlphaFoldDB" id="A0A8K0QWY7"/>
<evidence type="ECO:0000313" key="2">
    <source>
        <dbReference type="EMBL" id="KAH7076151.1"/>
    </source>
</evidence>
<organism evidence="2 3">
    <name type="scientific">Paraphoma chrysanthemicola</name>
    <dbReference type="NCBI Taxonomy" id="798071"/>
    <lineage>
        <taxon>Eukaryota</taxon>
        <taxon>Fungi</taxon>
        <taxon>Dikarya</taxon>
        <taxon>Ascomycota</taxon>
        <taxon>Pezizomycotina</taxon>
        <taxon>Dothideomycetes</taxon>
        <taxon>Pleosporomycetidae</taxon>
        <taxon>Pleosporales</taxon>
        <taxon>Pleosporineae</taxon>
        <taxon>Phaeosphaeriaceae</taxon>
        <taxon>Paraphoma</taxon>
    </lineage>
</organism>